<protein>
    <submittedName>
        <fullName evidence="1">Uncharacterized protein</fullName>
    </submittedName>
</protein>
<evidence type="ECO:0000313" key="2">
    <source>
        <dbReference type="Proteomes" id="UP000681722"/>
    </source>
</evidence>
<dbReference type="EMBL" id="CAJOBC010070192">
    <property type="protein sequence ID" value="CAF4239919.1"/>
    <property type="molecule type" value="Genomic_DNA"/>
</dbReference>
<dbReference type="Proteomes" id="UP000681722">
    <property type="component" value="Unassembled WGS sequence"/>
</dbReference>
<dbReference type="Gene3D" id="3.90.176.10">
    <property type="entry name" value="Toxin ADP-ribosyltransferase, Chain A, domain 1"/>
    <property type="match status" value="1"/>
</dbReference>
<dbReference type="AlphaFoldDB" id="A0A8S2SSM3"/>
<dbReference type="SUPFAM" id="SSF56399">
    <property type="entry name" value="ADP-ribosylation"/>
    <property type="match status" value="1"/>
</dbReference>
<name>A0A8S2SSM3_9BILA</name>
<dbReference type="OrthoDB" id="10006794at2759"/>
<reference evidence="1" key="1">
    <citation type="submission" date="2021-02" db="EMBL/GenBank/DDBJ databases">
        <authorList>
            <person name="Nowell W R."/>
        </authorList>
    </citation>
    <scope>NUCLEOTIDE SEQUENCE</scope>
</reference>
<organism evidence="1 2">
    <name type="scientific">Didymodactylos carnosus</name>
    <dbReference type="NCBI Taxonomy" id="1234261"/>
    <lineage>
        <taxon>Eukaryota</taxon>
        <taxon>Metazoa</taxon>
        <taxon>Spiralia</taxon>
        <taxon>Gnathifera</taxon>
        <taxon>Rotifera</taxon>
        <taxon>Eurotatoria</taxon>
        <taxon>Bdelloidea</taxon>
        <taxon>Philodinida</taxon>
        <taxon>Philodinidae</taxon>
        <taxon>Didymodactylos</taxon>
    </lineage>
</organism>
<gene>
    <name evidence="1" type="ORF">SRO942_LOCUS32035</name>
</gene>
<proteinExistence type="predicted"/>
<accession>A0A8S2SSM3</accession>
<comment type="caution">
    <text evidence="1">The sequence shown here is derived from an EMBL/GenBank/DDBJ whole genome shotgun (WGS) entry which is preliminary data.</text>
</comment>
<sequence length="209" mass="23763">MIIRCFEYMENMKMIIKDEEIVHGKIERLLKGLETAFQYQYDISDLVAILMKVDLLADSINKHPSFTSNFLSKSPPDSIHAVQQLKEMLTFRPYMQRSAANEIWDYSAYRERGLFEMIGCPTCSKIMNKSFLSTTKLPEVAIAFGGGDGPEQFLTKTSDNRPIEATALCTYIIRNMGTALDIETLSEATYDEEEVLVLPFSAFKVKSLI</sequence>
<evidence type="ECO:0000313" key="1">
    <source>
        <dbReference type="EMBL" id="CAF4239919.1"/>
    </source>
</evidence>